<dbReference type="Proteomes" id="UP001291912">
    <property type="component" value="Unassembled WGS sequence"/>
</dbReference>
<sequence length="321" mass="35553">MQSSPVPLTLASDEALGGVRFRTEPAWVRVRRGVYAPRAAWEALAPWERYLARVHAASAQHPGALFAFESAAALHGLPIFGEPRDVHLIDDTGGKSRRYGDLVIHSTRRPPHAADLGTVWATGIRDTALGLARVLPPAYGLAVVDAGLRRVGETAARWLAVAQGHLDQRGKRRARWVLDRATPRSESVGESVSRAVIEWLGFPDPELQVVFSSPGFEDRVDFFWRSVRAIGESDGFGKYDRADVDATTRALVDEKRREDRLRRQVDGFARWDWADTMRATPLAAALTAGGLDTIRAPHRAALATLRHHPRSWRHGETRPPV</sequence>
<reference evidence="1 2" key="1">
    <citation type="submission" date="2023-10" db="EMBL/GenBank/DDBJ databases">
        <title>Microbacterium xanthum sp. nov., isolated from seaweed.</title>
        <authorList>
            <person name="Lee S.D."/>
        </authorList>
    </citation>
    <scope>NUCLEOTIDE SEQUENCE [LARGE SCALE GENOMIC DNA]</scope>
    <source>
        <strain evidence="1 2">KCTC 19124</strain>
    </source>
</reference>
<evidence type="ECO:0008006" key="3">
    <source>
        <dbReference type="Google" id="ProtNLM"/>
    </source>
</evidence>
<name>A0ABU5N740_9MICO</name>
<organism evidence="1 2">
    <name type="scientific">Microbacterium aquimaris</name>
    <dbReference type="NCBI Taxonomy" id="459816"/>
    <lineage>
        <taxon>Bacteria</taxon>
        <taxon>Bacillati</taxon>
        <taxon>Actinomycetota</taxon>
        <taxon>Actinomycetes</taxon>
        <taxon>Micrococcales</taxon>
        <taxon>Microbacteriaceae</taxon>
        <taxon>Microbacterium</taxon>
    </lineage>
</organism>
<dbReference type="EMBL" id="JAWJYN010000002">
    <property type="protein sequence ID" value="MDZ8161908.1"/>
    <property type="molecule type" value="Genomic_DNA"/>
</dbReference>
<comment type="caution">
    <text evidence="1">The sequence shown here is derived from an EMBL/GenBank/DDBJ whole genome shotgun (WGS) entry which is preliminary data.</text>
</comment>
<gene>
    <name evidence="1" type="ORF">R2Q92_08635</name>
</gene>
<keyword evidence="2" id="KW-1185">Reference proteome</keyword>
<proteinExistence type="predicted"/>
<accession>A0ABU5N740</accession>
<dbReference type="RefSeq" id="WP_194424416.1">
    <property type="nucleotide sequence ID" value="NZ_BAAAPT010000002.1"/>
</dbReference>
<evidence type="ECO:0000313" key="1">
    <source>
        <dbReference type="EMBL" id="MDZ8161908.1"/>
    </source>
</evidence>
<protein>
    <recommendedName>
        <fullName evidence="3">Transcriptional regulator, AbiEi antitoxin, Type IV TA system</fullName>
    </recommendedName>
</protein>
<evidence type="ECO:0000313" key="2">
    <source>
        <dbReference type="Proteomes" id="UP001291912"/>
    </source>
</evidence>